<keyword evidence="3" id="KW-0146">Chitin degradation</keyword>
<comment type="function">
    <text evidence="1">Defense against chitin-containing fungal pathogens.</text>
</comment>
<dbReference type="GO" id="GO:0008955">
    <property type="term" value="F:peptidoglycan glycosyltransferase activity"/>
    <property type="evidence" value="ECO:0007669"/>
    <property type="project" value="TreeGrafter"/>
</dbReference>
<evidence type="ECO:0000313" key="6">
    <source>
        <dbReference type="Proteomes" id="UP001190926"/>
    </source>
</evidence>
<name>A0AAD4JG71_PERFH</name>
<accession>A0AAD4JG71</accession>
<evidence type="ECO:0000256" key="2">
    <source>
        <dbReference type="ARBA" id="ARBA00022679"/>
    </source>
</evidence>
<dbReference type="AlphaFoldDB" id="A0AAD4JG71"/>
<evidence type="ECO:0000256" key="1">
    <source>
        <dbReference type="ARBA" id="ARBA00003102"/>
    </source>
</evidence>
<reference evidence="5 6" key="1">
    <citation type="journal article" date="2021" name="Nat. Commun.">
        <title>Incipient diploidization of the medicinal plant Perilla within 10,000 years.</title>
        <authorList>
            <person name="Zhang Y."/>
            <person name="Shen Q."/>
            <person name="Leng L."/>
            <person name="Zhang D."/>
            <person name="Chen S."/>
            <person name="Shi Y."/>
            <person name="Ning Z."/>
            <person name="Chen S."/>
        </authorList>
    </citation>
    <scope>NUCLEOTIDE SEQUENCE [LARGE SCALE GENOMIC DNA]</scope>
    <source>
        <strain evidence="6">cv. PC099</strain>
    </source>
</reference>
<keyword evidence="3" id="KW-0119">Carbohydrate metabolism</keyword>
<evidence type="ECO:0000259" key="4">
    <source>
        <dbReference type="Pfam" id="PF00912"/>
    </source>
</evidence>
<keyword evidence="3" id="KW-0624">Polysaccharide degradation</keyword>
<dbReference type="InterPro" id="IPR001264">
    <property type="entry name" value="Glyco_trans_51"/>
</dbReference>
<dbReference type="InterPro" id="IPR050396">
    <property type="entry name" value="Glycosyltr_51/Transpeptidase"/>
</dbReference>
<gene>
    <name evidence="5" type="ORF">C2S53_006068</name>
</gene>
<dbReference type="Pfam" id="PF00912">
    <property type="entry name" value="Transgly"/>
    <property type="match status" value="1"/>
</dbReference>
<proteinExistence type="predicted"/>
<evidence type="ECO:0000313" key="5">
    <source>
        <dbReference type="EMBL" id="KAH6832821.1"/>
    </source>
</evidence>
<evidence type="ECO:0000256" key="3">
    <source>
        <dbReference type="ARBA" id="ARBA00023024"/>
    </source>
</evidence>
<dbReference type="InterPro" id="IPR023346">
    <property type="entry name" value="Lysozyme-like_dom_sf"/>
</dbReference>
<keyword evidence="6" id="KW-1185">Reference proteome</keyword>
<protein>
    <recommendedName>
        <fullName evidence="4">Glycosyl transferase family 51 domain-containing protein</fullName>
    </recommendedName>
</protein>
<keyword evidence="2" id="KW-0808">Transferase</keyword>
<dbReference type="SUPFAM" id="SSF53955">
    <property type="entry name" value="Lysozyme-like"/>
    <property type="match status" value="1"/>
</dbReference>
<dbReference type="InterPro" id="IPR036950">
    <property type="entry name" value="PBP_transglycosylase"/>
</dbReference>
<feature type="domain" description="Glycosyl transferase family 51" evidence="4">
    <location>
        <begin position="101"/>
        <end position="257"/>
    </location>
</feature>
<organism evidence="5 6">
    <name type="scientific">Perilla frutescens var. hirtella</name>
    <name type="common">Perilla citriodora</name>
    <name type="synonym">Perilla setoyensis</name>
    <dbReference type="NCBI Taxonomy" id="608512"/>
    <lineage>
        <taxon>Eukaryota</taxon>
        <taxon>Viridiplantae</taxon>
        <taxon>Streptophyta</taxon>
        <taxon>Embryophyta</taxon>
        <taxon>Tracheophyta</taxon>
        <taxon>Spermatophyta</taxon>
        <taxon>Magnoliopsida</taxon>
        <taxon>eudicotyledons</taxon>
        <taxon>Gunneridae</taxon>
        <taxon>Pentapetalae</taxon>
        <taxon>asterids</taxon>
        <taxon>lamiids</taxon>
        <taxon>Lamiales</taxon>
        <taxon>Lamiaceae</taxon>
        <taxon>Nepetoideae</taxon>
        <taxon>Elsholtzieae</taxon>
        <taxon>Perilla</taxon>
    </lineage>
</organism>
<dbReference type="GO" id="GO:0006032">
    <property type="term" value="P:chitin catabolic process"/>
    <property type="evidence" value="ECO:0007669"/>
    <property type="project" value="UniProtKB-KW"/>
</dbReference>
<dbReference type="EMBL" id="SDAM02000063">
    <property type="protein sequence ID" value="KAH6832821.1"/>
    <property type="molecule type" value="Genomic_DNA"/>
</dbReference>
<dbReference type="Proteomes" id="UP001190926">
    <property type="component" value="Unassembled WGS sequence"/>
</dbReference>
<dbReference type="PANTHER" id="PTHR32282">
    <property type="entry name" value="BINDING PROTEIN TRANSPEPTIDASE, PUTATIVE-RELATED"/>
    <property type="match status" value="1"/>
</dbReference>
<comment type="caution">
    <text evidence="5">The sequence shown here is derived from an EMBL/GenBank/DDBJ whole genome shotgun (WGS) entry which is preliminary data.</text>
</comment>
<dbReference type="PANTHER" id="PTHR32282:SF33">
    <property type="entry name" value="PEPTIDOGLYCAN GLYCOSYLTRANSFERASE"/>
    <property type="match status" value="1"/>
</dbReference>
<dbReference type="Gene3D" id="1.10.3810.10">
    <property type="entry name" value="Biosynthetic peptidoglycan transglycosylase-like"/>
    <property type="match status" value="1"/>
</dbReference>
<sequence>MSCSAAAAPPFPAISCKNSPSLSFTLITHQNPLKIKYKLRVVQLHYSFNHSNSSNSTFSQYLFLSAFSVAFLILRLTSSVVLPDFPHRWRQLIAFSSHAEAELIDAPDHLFEAAVAYEDRRFFRHCGVDAIGVARAVLSLSARGGGSTITQQLVKNTFLKNERTFLRKFVEMVLAVALERRISKLRILSAYLSKIYWGHGIYGIKSASNFYFRKNPSILTLSECALLIGMIPAPEARSPFRNYSRGKTCQARVLKRMVDGRFLDIEAALSAMRKSDSLKYAGLDFDERLLLPMSSSVKGLKMPVKMEIGALETVRDSWDWERESYIWEVREEMESWAMSFRCNEFEKTPDLMTKQLPFKKDGMRLLLSVLHHPVWLLKLRW</sequence>